<sequence length="394" mass="42517">MGAILAHPPVVFLRHVATLLHSQAMLRPVALLLLLLAAPRSLAVETLRIAIEDTGSEVRIRGQGLGFGADSEEATYVSIPSDVAIVRRKAGKLEVNGAPVLGDSVRFRAGLSTSEDAGTIPGEQPIKAGNTQVRGDVVVRPLREGLQLINVIPLEDYLAAVLGSEMPVSFPAEALKAQAVAARTYALQKKLDAYSNAFHLGSSVLHQVYGGVNREDPRTRAAVDATRGQVLTYELAPIEAYFHASCGGRTESGQDALHRDLPYLQPVDCPCGRLPASRWSASMSDAEIKAALKRPAQGMKVTARTSTRRVTRVTMGDGSSVDGVELRRRLGYTRLKSLDFEVERTDQGYQFSGRGYGHGAGLCQWGAKALADKGRGYLEILTHYYPGAELQQLY</sequence>
<gene>
    <name evidence="2" type="ORF">MFU01_43850</name>
</gene>
<keyword evidence="2" id="KW-0132">Cell division</keyword>
<dbReference type="GO" id="GO:0030435">
    <property type="term" value="P:sporulation resulting in formation of a cellular spore"/>
    <property type="evidence" value="ECO:0007669"/>
    <property type="project" value="InterPro"/>
</dbReference>
<dbReference type="InterPro" id="IPR013486">
    <property type="entry name" value="SpoIID/LytB"/>
</dbReference>
<dbReference type="NCBIfam" id="TIGR02669">
    <property type="entry name" value="SpoIID_LytB"/>
    <property type="match status" value="1"/>
</dbReference>
<accession>A0A511T7R5</accession>
<proteinExistence type="predicted"/>
<dbReference type="STRING" id="1334629.MFUL124B02_28305"/>
<protein>
    <submittedName>
        <fullName evidence="2">Cell division protein</fullName>
    </submittedName>
</protein>
<name>A0A511T7R5_MYXFU</name>
<evidence type="ECO:0000313" key="3">
    <source>
        <dbReference type="Proteomes" id="UP000321514"/>
    </source>
</evidence>
<dbReference type="InterPro" id="IPR013693">
    <property type="entry name" value="SpoIID/LytB_N"/>
</dbReference>
<dbReference type="GO" id="GO:0051301">
    <property type="term" value="P:cell division"/>
    <property type="evidence" value="ECO:0007669"/>
    <property type="project" value="UniProtKB-KW"/>
</dbReference>
<dbReference type="AlphaFoldDB" id="A0A511T7R5"/>
<reference evidence="2 3" key="1">
    <citation type="submission" date="2019-07" db="EMBL/GenBank/DDBJ databases">
        <title>Whole genome shotgun sequence of Myxococcus fulvus NBRC 100333.</title>
        <authorList>
            <person name="Hosoyama A."/>
            <person name="Uohara A."/>
            <person name="Ohji S."/>
            <person name="Ichikawa N."/>
        </authorList>
    </citation>
    <scope>NUCLEOTIDE SEQUENCE [LARGE SCALE GENOMIC DNA]</scope>
    <source>
        <strain evidence="2 3">NBRC 100333</strain>
    </source>
</reference>
<feature type="domain" description="Sporulation stage II protein D amidase enhancer LytB N-terminal" evidence="1">
    <location>
        <begin position="144"/>
        <end position="233"/>
    </location>
</feature>
<dbReference type="PANTHER" id="PTHR30032:SF4">
    <property type="entry name" value="AMIDASE ENHANCER"/>
    <property type="match status" value="1"/>
</dbReference>
<evidence type="ECO:0000259" key="1">
    <source>
        <dbReference type="Pfam" id="PF08486"/>
    </source>
</evidence>
<keyword evidence="2" id="KW-0131">Cell cycle</keyword>
<dbReference type="Pfam" id="PF08486">
    <property type="entry name" value="SpoIID"/>
    <property type="match status" value="1"/>
</dbReference>
<dbReference type="GO" id="GO:0030288">
    <property type="term" value="C:outer membrane-bounded periplasmic space"/>
    <property type="evidence" value="ECO:0007669"/>
    <property type="project" value="TreeGrafter"/>
</dbReference>
<evidence type="ECO:0000313" key="2">
    <source>
        <dbReference type="EMBL" id="GEN09348.1"/>
    </source>
</evidence>
<comment type="caution">
    <text evidence="2">The sequence shown here is derived from an EMBL/GenBank/DDBJ whole genome shotgun (WGS) entry which is preliminary data.</text>
</comment>
<dbReference type="Proteomes" id="UP000321514">
    <property type="component" value="Unassembled WGS sequence"/>
</dbReference>
<dbReference type="PANTHER" id="PTHR30032">
    <property type="entry name" value="N-ACETYLMURAMOYL-L-ALANINE AMIDASE-RELATED"/>
    <property type="match status" value="1"/>
</dbReference>
<organism evidence="2 3">
    <name type="scientific">Myxococcus fulvus</name>
    <dbReference type="NCBI Taxonomy" id="33"/>
    <lineage>
        <taxon>Bacteria</taxon>
        <taxon>Pseudomonadati</taxon>
        <taxon>Myxococcota</taxon>
        <taxon>Myxococcia</taxon>
        <taxon>Myxococcales</taxon>
        <taxon>Cystobacterineae</taxon>
        <taxon>Myxococcaceae</taxon>
        <taxon>Myxococcus</taxon>
    </lineage>
</organism>
<dbReference type="EMBL" id="BJXR01000033">
    <property type="protein sequence ID" value="GEN09348.1"/>
    <property type="molecule type" value="Genomic_DNA"/>
</dbReference>
<dbReference type="InterPro" id="IPR051922">
    <property type="entry name" value="Bact_Sporulation_Assoc"/>
</dbReference>